<reference evidence="1 2" key="1">
    <citation type="submission" date="2023-12" db="EMBL/GenBank/DDBJ databases">
        <title>Baltic Sea Cyanobacteria.</title>
        <authorList>
            <person name="Delbaje E."/>
            <person name="Fewer D.P."/>
            <person name="Shishido T.K."/>
        </authorList>
    </citation>
    <scope>NUCLEOTIDE SEQUENCE [LARGE SCALE GENOMIC DNA]</scope>
    <source>
        <strain evidence="1 2">UHCC-0300</strain>
    </source>
</reference>
<comment type="caution">
    <text evidence="1">The sequence shown here is derived from an EMBL/GenBank/DDBJ whole genome shotgun (WGS) entry which is preliminary data.</text>
</comment>
<dbReference type="Gene3D" id="3.40.50.300">
    <property type="entry name" value="P-loop containing nucleotide triphosphate hydrolases"/>
    <property type="match status" value="1"/>
</dbReference>
<evidence type="ECO:0000313" key="1">
    <source>
        <dbReference type="EMBL" id="MEA5580711.1"/>
    </source>
</evidence>
<evidence type="ECO:0000313" key="2">
    <source>
        <dbReference type="Proteomes" id="UP001302120"/>
    </source>
</evidence>
<proteinExistence type="predicted"/>
<dbReference type="RefSeq" id="WP_323195056.1">
    <property type="nucleotide sequence ID" value="NZ_JAYGHG010000005.1"/>
</dbReference>
<dbReference type="EMBL" id="JAYGHG010000005">
    <property type="protein sequence ID" value="MEA5580711.1"/>
    <property type="molecule type" value="Genomic_DNA"/>
</dbReference>
<sequence length="418" mass="47720">MTKLSEVFGIATSIPKYTYVDRAKLDTTFEYLLKRDQHIVIHGASKQGKTILRKKNLPEQDCLTVQCRSNSTLEQIYIEILRLLGTNIPTEFTRSHTLGAEGKSKASAGIKFVVSGTGEIEGGGSFEKSSEAVYEPVGMSPESLGYIAEQIKKSNKRVVVEDFHYLPDDEKKRLSFDLKALWDNEVFFIIIGVWADQNRLIYYNGDLSGRVSEIDVQWTRPELEEVLSKGEKALRFSFVDNLKQGIINDANQNVGLLQRIAEKYCFEAKILECLPQPKVIGDLDSLHRCRIAICSEESVRYRQFSEAVSHGFRSSDSSVTLYQHIVRVCIEASDSELISGLHHNELLTRMNQSENRVRGSDLTKALERIDRLQADRNISPLILSYNRDSRTVQLVDRELLFYRKYGHPIWSWQEADEE</sequence>
<gene>
    <name evidence="1" type="ORF">VB620_05065</name>
</gene>
<dbReference type="InterPro" id="IPR027417">
    <property type="entry name" value="P-loop_NTPase"/>
</dbReference>
<accession>A0ABU5UE26</accession>
<keyword evidence="2" id="KW-1185">Reference proteome</keyword>
<dbReference type="Proteomes" id="UP001302120">
    <property type="component" value="Unassembled WGS sequence"/>
</dbReference>
<dbReference type="SUPFAM" id="SSF52540">
    <property type="entry name" value="P-loop containing nucleoside triphosphate hydrolases"/>
    <property type="match status" value="1"/>
</dbReference>
<protein>
    <submittedName>
        <fullName evidence="1">Uncharacterized protein</fullName>
    </submittedName>
</protein>
<organism evidence="1 2">
    <name type="scientific">Nodularia harveyana UHCC-0300</name>
    <dbReference type="NCBI Taxonomy" id="2974287"/>
    <lineage>
        <taxon>Bacteria</taxon>
        <taxon>Bacillati</taxon>
        <taxon>Cyanobacteriota</taxon>
        <taxon>Cyanophyceae</taxon>
        <taxon>Nostocales</taxon>
        <taxon>Nodulariaceae</taxon>
        <taxon>Nodularia</taxon>
    </lineage>
</organism>
<name>A0ABU5UE26_9CYAN</name>